<evidence type="ECO:0000256" key="1">
    <source>
        <dbReference type="SAM" id="SignalP"/>
    </source>
</evidence>
<sequence length="243" mass="28311">MKIKIKFRKIATLTCLVFFALISCTSIDYTNVQREDRIEVELRADSVLIVTDCNTIKYGLPEHINYHIFFPQGFDQNTLHFANECFYEFISSSEILVDFGSLKNMHSYVLFDIVNGQGAFFYFTDMNTYDGRYWFKYGALTKTNEASVEYNLKKNNLELNIEAKFSRPIFKKDDLDMSDSLGDVLHTISGCTTCVNSDSTVKRVVNAEMDYLVKHRGAIKDEPNFRRELLERLNKDNFYNLLY</sequence>
<proteinExistence type="predicted"/>
<reference evidence="3" key="1">
    <citation type="submission" date="2016-10" db="EMBL/GenBank/DDBJ databases">
        <authorList>
            <person name="Varghese N."/>
            <person name="Submissions S."/>
        </authorList>
    </citation>
    <scope>NUCLEOTIDE SEQUENCE [LARGE SCALE GENOMIC DNA]</scope>
    <source>
        <strain evidence="3">DSM 24740</strain>
    </source>
</reference>
<dbReference type="EMBL" id="FOFB01000003">
    <property type="protein sequence ID" value="SEP89193.1"/>
    <property type="molecule type" value="Genomic_DNA"/>
</dbReference>
<accession>A0A1H9BKU9</accession>
<dbReference type="PROSITE" id="PS51257">
    <property type="entry name" value="PROKAR_LIPOPROTEIN"/>
    <property type="match status" value="1"/>
</dbReference>
<keyword evidence="1" id="KW-0732">Signal</keyword>
<name>A0A1H9BKU9_9BACT</name>
<evidence type="ECO:0000313" key="3">
    <source>
        <dbReference type="Proteomes" id="UP000199021"/>
    </source>
</evidence>
<evidence type="ECO:0008006" key="4">
    <source>
        <dbReference type="Google" id="ProtNLM"/>
    </source>
</evidence>
<feature type="signal peptide" evidence="1">
    <location>
        <begin position="1"/>
        <end position="28"/>
    </location>
</feature>
<feature type="chain" id="PRO_5011663359" description="Lipoprotein" evidence="1">
    <location>
        <begin position="29"/>
        <end position="243"/>
    </location>
</feature>
<evidence type="ECO:0000313" key="2">
    <source>
        <dbReference type="EMBL" id="SEP89193.1"/>
    </source>
</evidence>
<dbReference type="AlphaFoldDB" id="A0A1H9BKU9"/>
<dbReference type="RefSeq" id="WP_139211754.1">
    <property type="nucleotide sequence ID" value="NZ_FOFB01000003.1"/>
</dbReference>
<protein>
    <recommendedName>
        <fullName evidence="4">Lipoprotein</fullName>
    </recommendedName>
</protein>
<keyword evidence="3" id="KW-1185">Reference proteome</keyword>
<gene>
    <name evidence="2" type="ORF">SAMN05444359_103158</name>
</gene>
<dbReference type="InParanoid" id="A0A1H9BKU9"/>
<dbReference type="Proteomes" id="UP000199021">
    <property type="component" value="Unassembled WGS sequence"/>
</dbReference>
<organism evidence="2 3">
    <name type="scientific">Neolewinella agarilytica</name>
    <dbReference type="NCBI Taxonomy" id="478744"/>
    <lineage>
        <taxon>Bacteria</taxon>
        <taxon>Pseudomonadati</taxon>
        <taxon>Bacteroidota</taxon>
        <taxon>Saprospiria</taxon>
        <taxon>Saprospirales</taxon>
        <taxon>Lewinellaceae</taxon>
        <taxon>Neolewinella</taxon>
    </lineage>
</organism>